<dbReference type="EMBL" id="CAWUHD010000108">
    <property type="protein sequence ID" value="CAK7232125.1"/>
    <property type="molecule type" value="Genomic_DNA"/>
</dbReference>
<dbReference type="InterPro" id="IPR037524">
    <property type="entry name" value="PA14/GLEYA"/>
</dbReference>
<feature type="domain" description="PA14" evidence="14">
    <location>
        <begin position="409"/>
        <end position="577"/>
    </location>
</feature>
<dbReference type="PRINTS" id="PR00133">
    <property type="entry name" value="GLHYDRLASE3"/>
</dbReference>
<evidence type="ECO:0000256" key="4">
    <source>
        <dbReference type="ARBA" id="ARBA00012744"/>
    </source>
</evidence>
<dbReference type="Gene3D" id="2.60.40.10">
    <property type="entry name" value="Immunoglobulins"/>
    <property type="match status" value="1"/>
</dbReference>
<dbReference type="SUPFAM" id="SSF51445">
    <property type="entry name" value="(Trans)glycosidases"/>
    <property type="match status" value="1"/>
</dbReference>
<evidence type="ECO:0000256" key="6">
    <source>
        <dbReference type="ARBA" id="ARBA00023180"/>
    </source>
</evidence>
<dbReference type="InterPro" id="IPR017853">
    <property type="entry name" value="GH"/>
</dbReference>
<evidence type="ECO:0000256" key="2">
    <source>
        <dbReference type="ARBA" id="ARBA00004987"/>
    </source>
</evidence>
<dbReference type="Pfam" id="PF07691">
    <property type="entry name" value="PA14"/>
    <property type="match status" value="1"/>
</dbReference>
<dbReference type="Pfam" id="PF01915">
    <property type="entry name" value="Glyco_hydro_3_C"/>
    <property type="match status" value="1"/>
</dbReference>
<reference evidence="15 16" key="1">
    <citation type="submission" date="2024-01" db="EMBL/GenBank/DDBJ databases">
        <authorList>
            <person name="Allen C."/>
            <person name="Tagirdzhanova G."/>
        </authorList>
    </citation>
    <scope>NUCLEOTIDE SEQUENCE [LARGE SCALE GENOMIC DNA]</scope>
</reference>
<evidence type="ECO:0000256" key="10">
    <source>
        <dbReference type="ARBA" id="ARBA00039569"/>
    </source>
</evidence>
<comment type="pathway">
    <text evidence="2">Glycan metabolism; cellulose degradation.</text>
</comment>
<dbReference type="InterPro" id="IPR011658">
    <property type="entry name" value="PA14_dom"/>
</dbReference>
<dbReference type="InterPro" id="IPR050288">
    <property type="entry name" value="Cellulose_deg_GH3"/>
</dbReference>
<dbReference type="Gene3D" id="3.20.20.300">
    <property type="entry name" value="Glycoside hydrolase, family 3, N-terminal domain"/>
    <property type="match status" value="1"/>
</dbReference>
<dbReference type="Gene3D" id="3.40.50.1700">
    <property type="entry name" value="Glycoside hydrolase family 3 C-terminal domain"/>
    <property type="match status" value="1"/>
</dbReference>
<evidence type="ECO:0000256" key="8">
    <source>
        <dbReference type="ARBA" id="ARBA00023295"/>
    </source>
</evidence>
<keyword evidence="16" id="KW-1185">Reference proteome</keyword>
<dbReference type="PANTHER" id="PTHR42715">
    <property type="entry name" value="BETA-GLUCOSIDASE"/>
    <property type="match status" value="1"/>
</dbReference>
<evidence type="ECO:0000313" key="15">
    <source>
        <dbReference type="EMBL" id="CAK7232125.1"/>
    </source>
</evidence>
<dbReference type="Proteomes" id="UP001642482">
    <property type="component" value="Unassembled WGS sequence"/>
</dbReference>
<comment type="caution">
    <text evidence="15">The sequence shown here is derived from an EMBL/GenBank/DDBJ whole genome shotgun (WGS) entry which is preliminary data.</text>
</comment>
<evidence type="ECO:0000259" key="14">
    <source>
        <dbReference type="PROSITE" id="PS51820"/>
    </source>
</evidence>
<keyword evidence="6" id="KW-0325">Glycoprotein</keyword>
<dbReference type="PROSITE" id="PS51820">
    <property type="entry name" value="PA14"/>
    <property type="match status" value="1"/>
</dbReference>
<dbReference type="InterPro" id="IPR036962">
    <property type="entry name" value="Glyco_hydro_3_N_sf"/>
</dbReference>
<comment type="catalytic activity">
    <reaction evidence="1">
        <text>Hydrolysis of terminal, non-reducing beta-D-glucosyl residues with release of beta-D-glucose.</text>
        <dbReference type="EC" id="3.2.1.21"/>
    </reaction>
</comment>
<accession>A0ABP0CKJ1</accession>
<dbReference type="InterPro" id="IPR026891">
    <property type="entry name" value="Fn3-like"/>
</dbReference>
<evidence type="ECO:0000256" key="11">
    <source>
        <dbReference type="ARBA" id="ARBA00041279"/>
    </source>
</evidence>
<dbReference type="SUPFAM" id="SSF52279">
    <property type="entry name" value="Beta-D-glucan exohydrolase, C-terminal domain"/>
    <property type="match status" value="1"/>
</dbReference>
<organism evidence="15 16">
    <name type="scientific">Sporothrix eucalyptigena</name>
    <dbReference type="NCBI Taxonomy" id="1812306"/>
    <lineage>
        <taxon>Eukaryota</taxon>
        <taxon>Fungi</taxon>
        <taxon>Dikarya</taxon>
        <taxon>Ascomycota</taxon>
        <taxon>Pezizomycotina</taxon>
        <taxon>Sordariomycetes</taxon>
        <taxon>Sordariomycetidae</taxon>
        <taxon>Ophiostomatales</taxon>
        <taxon>Ophiostomataceae</taxon>
        <taxon>Sporothrix</taxon>
    </lineage>
</organism>
<keyword evidence="5" id="KW-0378">Hydrolase</keyword>
<dbReference type="InterPro" id="IPR013783">
    <property type="entry name" value="Ig-like_fold"/>
</dbReference>
<evidence type="ECO:0000256" key="13">
    <source>
        <dbReference type="ARBA" id="ARBA00041809"/>
    </source>
</evidence>
<dbReference type="SMART" id="SM00758">
    <property type="entry name" value="PA14"/>
    <property type="match status" value="1"/>
</dbReference>
<dbReference type="SMART" id="SM01217">
    <property type="entry name" value="Fn3_like"/>
    <property type="match status" value="1"/>
</dbReference>
<dbReference type="InterPro" id="IPR036881">
    <property type="entry name" value="Glyco_hydro_3_C_sf"/>
</dbReference>
<keyword evidence="7" id="KW-0119">Carbohydrate metabolism</keyword>
<evidence type="ECO:0000256" key="9">
    <source>
        <dbReference type="ARBA" id="ARBA00023326"/>
    </source>
</evidence>
<keyword evidence="8" id="KW-0326">Glycosidase</keyword>
<name>A0ABP0CKJ1_9PEZI</name>
<evidence type="ECO:0000313" key="16">
    <source>
        <dbReference type="Proteomes" id="UP001642482"/>
    </source>
</evidence>
<comment type="similarity">
    <text evidence="3">Belongs to the glycosyl hydrolase 3 family.</text>
</comment>
<dbReference type="InterPro" id="IPR002772">
    <property type="entry name" value="Glyco_hydro_3_C"/>
</dbReference>
<dbReference type="PANTHER" id="PTHR42715:SF27">
    <property type="entry name" value="BETA-GLUCOSIDASE-RELATED"/>
    <property type="match status" value="1"/>
</dbReference>
<proteinExistence type="inferred from homology"/>
<dbReference type="Gene3D" id="2.60.120.260">
    <property type="entry name" value="Galactose-binding domain-like"/>
    <property type="match status" value="1"/>
</dbReference>
<gene>
    <name evidence="15" type="ORF">SEUCBS140593_008156</name>
</gene>
<protein>
    <recommendedName>
        <fullName evidence="10">Probable beta-glucosidase I</fullName>
        <ecNumber evidence="4">3.2.1.21</ecNumber>
    </recommendedName>
    <alternativeName>
        <fullName evidence="11">Beta-D-glucoside glucohydrolase I</fullName>
    </alternativeName>
    <alternativeName>
        <fullName evidence="12">Cellobiase I</fullName>
    </alternativeName>
    <alternativeName>
        <fullName evidence="13">Gentiobiase I</fullName>
    </alternativeName>
</protein>
<evidence type="ECO:0000256" key="5">
    <source>
        <dbReference type="ARBA" id="ARBA00022801"/>
    </source>
</evidence>
<dbReference type="InterPro" id="IPR001764">
    <property type="entry name" value="Glyco_hydro_3_N"/>
</dbReference>
<sequence length="865" mass="93131">MLVPTSPRTPPSPGAADLDVDAVLAKLTTQEKISLLSGIDFWHTAAVPRLGIPSIRLSDGPNGVRGTRFFNSVPSSCLPCGTAIGATFDKALAREVGHLLGDEARAKGAHVVLGPTINIQRLALGGRGFESFSEDPALSGGLAAQYCAGLDDKGIAATPKHFVCNDMEHERMAVDVLVTKRALHEIYLTPFRLALAAGHVPAIMTSYSKVNGTHASESEYLLKEVLRGSWGFDGLVMSDWFGTYSTSEAVNAGLDLEMPGAARFRGAILNHALNANKVSIRAVNDRVRNVLKLVKRAMATGIPENAPEDELNRPEDRQLLRRMAADAVVLLKNEDSILPFVPTKSVAVIGPTSRIATYCGGGSASLNPYEAVTPWEGVEAQAKVPLSFAQGVYGHQMLPLLGKSMRNENGEVGFTLRMYNDPPTGPSTPSSPDTRPLLETRHVVDANMFFIDYSHPLMNKNGVWYADAEGTFTPTESSLYDFGLAVQGTARLYVDGELLIENVENQRLGTSFLGSGTVEETGSKTLVAGQTYRILVQWGCAKTSSLKVGNMVDFGHGGMRIGACRRLSPADGIAEAVEVAKTVDQVVLCVGLGGEWETEGEDRTTMALPPNTDDLVKAVLAANPNTVVVVQSGTPVSLPWLSNAKAVLQAWYGGNQTGHGIADVVFGTVNPAGKLPLTYPLRVEDHPAHFNYRSEAGRCLYGEDVYVGYRYFDRAGIEPVFPFGHGLSYTTFTLEGLTIEKTEGNNVNVSLTVTNTGSVTGSCTVQLYVSPPTWEPRQVPVVPQRPTQELRSFEKVHDLAAGVSTQITLVLDAVRDTSYWDETQDRWCSQQGVYGIKVGQSSRDDKAVGGSLTINETTYWEGLSP</sequence>
<keyword evidence="9" id="KW-0624">Polysaccharide degradation</keyword>
<dbReference type="Pfam" id="PF00933">
    <property type="entry name" value="Glyco_hydro_3"/>
    <property type="match status" value="1"/>
</dbReference>
<dbReference type="EC" id="3.2.1.21" evidence="4"/>
<evidence type="ECO:0000256" key="3">
    <source>
        <dbReference type="ARBA" id="ARBA00005336"/>
    </source>
</evidence>
<evidence type="ECO:0000256" key="7">
    <source>
        <dbReference type="ARBA" id="ARBA00023277"/>
    </source>
</evidence>
<evidence type="ECO:0000256" key="12">
    <source>
        <dbReference type="ARBA" id="ARBA00041603"/>
    </source>
</evidence>
<dbReference type="Pfam" id="PF14310">
    <property type="entry name" value="Fn3-like"/>
    <property type="match status" value="1"/>
</dbReference>
<evidence type="ECO:0000256" key="1">
    <source>
        <dbReference type="ARBA" id="ARBA00000448"/>
    </source>
</evidence>